<organism evidence="1 2">
    <name type="scientific">Georgenia halotolerans</name>
    <dbReference type="NCBI Taxonomy" id="3028317"/>
    <lineage>
        <taxon>Bacteria</taxon>
        <taxon>Bacillati</taxon>
        <taxon>Actinomycetota</taxon>
        <taxon>Actinomycetes</taxon>
        <taxon>Micrococcales</taxon>
        <taxon>Bogoriellaceae</taxon>
        <taxon>Georgenia</taxon>
    </lineage>
</organism>
<accession>A0ABT5TUK8</accession>
<dbReference type="EMBL" id="JARACI010000127">
    <property type="protein sequence ID" value="MDD9204954.1"/>
    <property type="molecule type" value="Genomic_DNA"/>
</dbReference>
<evidence type="ECO:0000313" key="2">
    <source>
        <dbReference type="Proteomes" id="UP001165561"/>
    </source>
</evidence>
<sequence length="118" mass="12694">TLAEGLAGPLSFDVGHRGDLYVGQAFTGALTKIRPGRSPVDLVPPTGKDLAAVSVHGKEVTWAETTLGDEGQPVASVLRRMDRTGKIRTVADIWAHEERHNPDQKYTYGVRGIDAECA</sequence>
<dbReference type="Proteomes" id="UP001165561">
    <property type="component" value="Unassembled WGS sequence"/>
</dbReference>
<comment type="caution">
    <text evidence="1">The sequence shown here is derived from an EMBL/GenBank/DDBJ whole genome shotgun (WGS) entry which is preliminary data.</text>
</comment>
<feature type="non-terminal residue" evidence="1">
    <location>
        <position position="118"/>
    </location>
</feature>
<keyword evidence="2" id="KW-1185">Reference proteome</keyword>
<feature type="non-terminal residue" evidence="1">
    <location>
        <position position="1"/>
    </location>
</feature>
<evidence type="ECO:0000313" key="1">
    <source>
        <dbReference type="EMBL" id="MDD9204954.1"/>
    </source>
</evidence>
<proteinExistence type="predicted"/>
<gene>
    <name evidence="1" type="ORF">PU560_00575</name>
</gene>
<reference evidence="1" key="1">
    <citation type="submission" date="2023-02" db="EMBL/GenBank/DDBJ databases">
        <title>Georgenia sp.10Sc9-8, isolated from a soil sample collected from the Taklamakan desert.</title>
        <authorList>
            <person name="Liu S."/>
        </authorList>
    </citation>
    <scope>NUCLEOTIDE SEQUENCE</scope>
    <source>
        <strain evidence="1">10Sc9-8</strain>
    </source>
</reference>
<protein>
    <submittedName>
        <fullName evidence="1">Uncharacterized protein</fullName>
    </submittedName>
</protein>
<name>A0ABT5TUK8_9MICO</name>